<dbReference type="EMBL" id="JACRWC010000106">
    <property type="protein sequence ID" value="MBC6000059.1"/>
    <property type="molecule type" value="Genomic_DNA"/>
</dbReference>
<dbReference type="AlphaFoldDB" id="A0A923NEV1"/>
<dbReference type="Pfam" id="PF06898">
    <property type="entry name" value="YqfD"/>
    <property type="match status" value="1"/>
</dbReference>
<comment type="caution">
    <text evidence="2">The sequence shown here is derived from an EMBL/GenBank/DDBJ whole genome shotgun (WGS) entry which is preliminary data.</text>
</comment>
<reference evidence="2" key="1">
    <citation type="submission" date="2020-08" db="EMBL/GenBank/DDBJ databases">
        <authorList>
            <person name="Liu C."/>
            <person name="Sun Q."/>
        </authorList>
    </citation>
    <scope>NUCLEOTIDE SEQUENCE</scope>
    <source>
        <strain evidence="2">BX16</strain>
    </source>
</reference>
<dbReference type="RefSeq" id="WP_249287407.1">
    <property type="nucleotide sequence ID" value="NZ_JACRWC010000106.1"/>
</dbReference>
<organism evidence="2 3">
    <name type="scientific">Lentihominibacter faecis</name>
    <dbReference type="NCBI Taxonomy" id="2764712"/>
    <lineage>
        <taxon>Bacteria</taxon>
        <taxon>Bacillati</taxon>
        <taxon>Bacillota</taxon>
        <taxon>Clostridia</taxon>
        <taxon>Peptostreptococcales</taxon>
        <taxon>Anaerovoracaceae</taxon>
        <taxon>Lentihominibacter</taxon>
    </lineage>
</organism>
<feature type="transmembrane region" description="Helical" evidence="1">
    <location>
        <begin position="85"/>
        <end position="106"/>
    </location>
</feature>
<keyword evidence="1" id="KW-1133">Transmembrane helix</keyword>
<protein>
    <submittedName>
        <fullName evidence="2">Sporulation protein YqfD</fullName>
    </submittedName>
</protein>
<keyword evidence="3" id="KW-1185">Reference proteome</keyword>
<accession>A0A923NEV1</accession>
<evidence type="ECO:0000313" key="2">
    <source>
        <dbReference type="EMBL" id="MBC6000059.1"/>
    </source>
</evidence>
<gene>
    <name evidence="2" type="ORF">H8876_08610</name>
</gene>
<evidence type="ECO:0000256" key="1">
    <source>
        <dbReference type="SAM" id="Phobius"/>
    </source>
</evidence>
<dbReference type="Proteomes" id="UP000644115">
    <property type="component" value="Unassembled WGS sequence"/>
</dbReference>
<proteinExistence type="predicted"/>
<name>A0A923NEV1_9FIRM</name>
<sequence>MKFGFLKHYRKIKIEGVDPKKILNKCLKHKITLEDLRWKNDITYTVRLQGEDYKRLMQLAGHNCKLTVLKEGGAIPLLQRVKRNIAAVAGAFLLGTLLFYQSMFIAEIQVDGYRSLDEAEIRKTLQDAGVFEGARKQGDYGEAKELLYSTYDALTWVSFYEEGRLLHVDLAEGGDPMENKEEALDVPVDIVASQAGMVQKILPLQGNAKVQKGDYVNKGDLLISGRYKYHSTDYSRGDKEFTQYQHAHGKVMAKVPCHLEYYFEKTRRQKIETGSYFTGIAIHLGNFDFDSTKGWGGYEASVRTEHKLLDFVHLLPFSAHLVTVKEVTLSEKERTPEALQKTVKAALREYEKKSLREGERILDQEVTYTETPGLIKADVLLEVERDIGVEQKIDMKKEDAEREKK</sequence>
<keyword evidence="1" id="KW-0812">Transmembrane</keyword>
<keyword evidence="1" id="KW-0472">Membrane</keyword>
<evidence type="ECO:0000313" key="3">
    <source>
        <dbReference type="Proteomes" id="UP000644115"/>
    </source>
</evidence>
<dbReference type="InterPro" id="IPR010690">
    <property type="entry name" value="YqfD"/>
</dbReference>